<name>A0A6A6PS58_9PEZI</name>
<gene>
    <name evidence="2" type="ORF">BDY17DRAFT_165012</name>
</gene>
<dbReference type="AlphaFoldDB" id="A0A6A6PS58"/>
<dbReference type="OrthoDB" id="6359816at2759"/>
<dbReference type="InterPro" id="IPR000210">
    <property type="entry name" value="BTB/POZ_dom"/>
</dbReference>
<dbReference type="CDD" id="cd18186">
    <property type="entry name" value="BTB_POZ_ZBTB_KLHL-like"/>
    <property type="match status" value="1"/>
</dbReference>
<dbReference type="RefSeq" id="XP_033589285.1">
    <property type="nucleotide sequence ID" value="XM_033729751.1"/>
</dbReference>
<accession>A0A6A6PS58</accession>
<evidence type="ECO:0000313" key="3">
    <source>
        <dbReference type="Proteomes" id="UP000799767"/>
    </source>
</evidence>
<organism evidence="2 3">
    <name type="scientific">Neohortaea acidophila</name>
    <dbReference type="NCBI Taxonomy" id="245834"/>
    <lineage>
        <taxon>Eukaryota</taxon>
        <taxon>Fungi</taxon>
        <taxon>Dikarya</taxon>
        <taxon>Ascomycota</taxon>
        <taxon>Pezizomycotina</taxon>
        <taxon>Dothideomycetes</taxon>
        <taxon>Dothideomycetidae</taxon>
        <taxon>Mycosphaerellales</taxon>
        <taxon>Teratosphaeriaceae</taxon>
        <taxon>Neohortaea</taxon>
    </lineage>
</organism>
<feature type="domain" description="BTB" evidence="1">
    <location>
        <begin position="31"/>
        <end position="98"/>
    </location>
</feature>
<evidence type="ECO:0000259" key="1">
    <source>
        <dbReference type="PROSITE" id="PS50097"/>
    </source>
</evidence>
<sequence>MSENGNVRRTSTAQDHLLQALRQLSENEKYADLTVSCGTRTWKVHNAVVCPQSDFFAKACDGAFMEAKSNTVSLVDDDSEAVAAMMHYFYHCDYHTPDHGSSSTGPLVLEVRIYALADKYFIKALRSLAYSKFKSRLRREWSTPALAGALREVYLTGKAQQAKFLRNIERVLVQHLELVYQNEQHHDLYLVLRDNGHAALRVAMILANELDWARPPEGLKGSA</sequence>
<reference evidence="2" key="1">
    <citation type="journal article" date="2020" name="Stud. Mycol.">
        <title>101 Dothideomycetes genomes: a test case for predicting lifestyles and emergence of pathogens.</title>
        <authorList>
            <person name="Haridas S."/>
            <person name="Albert R."/>
            <person name="Binder M."/>
            <person name="Bloem J."/>
            <person name="Labutti K."/>
            <person name="Salamov A."/>
            <person name="Andreopoulos B."/>
            <person name="Baker S."/>
            <person name="Barry K."/>
            <person name="Bills G."/>
            <person name="Bluhm B."/>
            <person name="Cannon C."/>
            <person name="Castanera R."/>
            <person name="Culley D."/>
            <person name="Daum C."/>
            <person name="Ezra D."/>
            <person name="Gonzalez J."/>
            <person name="Henrissat B."/>
            <person name="Kuo A."/>
            <person name="Liang C."/>
            <person name="Lipzen A."/>
            <person name="Lutzoni F."/>
            <person name="Magnuson J."/>
            <person name="Mondo S."/>
            <person name="Nolan M."/>
            <person name="Ohm R."/>
            <person name="Pangilinan J."/>
            <person name="Park H.-J."/>
            <person name="Ramirez L."/>
            <person name="Alfaro M."/>
            <person name="Sun H."/>
            <person name="Tritt A."/>
            <person name="Yoshinaga Y."/>
            <person name="Zwiers L.-H."/>
            <person name="Turgeon B."/>
            <person name="Goodwin S."/>
            <person name="Spatafora J."/>
            <person name="Crous P."/>
            <person name="Grigoriev I."/>
        </authorList>
    </citation>
    <scope>NUCLEOTIDE SEQUENCE</scope>
    <source>
        <strain evidence="2">CBS 113389</strain>
    </source>
</reference>
<keyword evidence="3" id="KW-1185">Reference proteome</keyword>
<dbReference type="Pfam" id="PF00651">
    <property type="entry name" value="BTB"/>
    <property type="match status" value="1"/>
</dbReference>
<dbReference type="PANTHER" id="PTHR47843">
    <property type="entry name" value="BTB DOMAIN-CONTAINING PROTEIN-RELATED"/>
    <property type="match status" value="1"/>
</dbReference>
<proteinExistence type="predicted"/>
<dbReference type="SUPFAM" id="SSF54695">
    <property type="entry name" value="POZ domain"/>
    <property type="match status" value="1"/>
</dbReference>
<evidence type="ECO:0000313" key="2">
    <source>
        <dbReference type="EMBL" id="KAF2482715.1"/>
    </source>
</evidence>
<dbReference type="EMBL" id="MU001636">
    <property type="protein sequence ID" value="KAF2482715.1"/>
    <property type="molecule type" value="Genomic_DNA"/>
</dbReference>
<dbReference type="Proteomes" id="UP000799767">
    <property type="component" value="Unassembled WGS sequence"/>
</dbReference>
<dbReference type="Gene3D" id="3.30.710.10">
    <property type="entry name" value="Potassium Channel Kv1.1, Chain A"/>
    <property type="match status" value="1"/>
</dbReference>
<dbReference type="GeneID" id="54470753"/>
<protein>
    <recommendedName>
        <fullName evidence="1">BTB domain-containing protein</fullName>
    </recommendedName>
</protein>
<dbReference type="PANTHER" id="PTHR47843:SF5">
    <property type="entry name" value="BTB_POZ DOMAIN PROTEIN"/>
    <property type="match status" value="1"/>
</dbReference>
<dbReference type="PROSITE" id="PS50097">
    <property type="entry name" value="BTB"/>
    <property type="match status" value="1"/>
</dbReference>
<dbReference type="InterPro" id="IPR011333">
    <property type="entry name" value="SKP1/BTB/POZ_sf"/>
</dbReference>